<sequence>MIKSDEDIPDSLDGTPVSILPFEPTAHNSSCNVEFSANMHKSRRHLTPFSKSTIT</sequence>
<accession>A0A381VT64</accession>
<evidence type="ECO:0000313" key="1">
    <source>
        <dbReference type="EMBL" id="SVA43476.1"/>
    </source>
</evidence>
<feature type="non-terminal residue" evidence="1">
    <location>
        <position position="55"/>
    </location>
</feature>
<dbReference type="AlphaFoldDB" id="A0A381VT64"/>
<dbReference type="EMBL" id="UINC01009706">
    <property type="protein sequence ID" value="SVA43476.1"/>
    <property type="molecule type" value="Genomic_DNA"/>
</dbReference>
<protein>
    <submittedName>
        <fullName evidence="1">Uncharacterized protein</fullName>
    </submittedName>
</protein>
<reference evidence="1" key="1">
    <citation type="submission" date="2018-05" db="EMBL/GenBank/DDBJ databases">
        <authorList>
            <person name="Lanie J.A."/>
            <person name="Ng W.-L."/>
            <person name="Kazmierczak K.M."/>
            <person name="Andrzejewski T.M."/>
            <person name="Davidsen T.M."/>
            <person name="Wayne K.J."/>
            <person name="Tettelin H."/>
            <person name="Glass J.I."/>
            <person name="Rusch D."/>
            <person name="Podicherti R."/>
            <person name="Tsui H.-C.T."/>
            <person name="Winkler M.E."/>
        </authorList>
    </citation>
    <scope>NUCLEOTIDE SEQUENCE</scope>
</reference>
<gene>
    <name evidence="1" type="ORF">METZ01_LOCUS96330</name>
</gene>
<proteinExistence type="predicted"/>
<name>A0A381VT64_9ZZZZ</name>
<organism evidence="1">
    <name type="scientific">marine metagenome</name>
    <dbReference type="NCBI Taxonomy" id="408172"/>
    <lineage>
        <taxon>unclassified sequences</taxon>
        <taxon>metagenomes</taxon>
        <taxon>ecological metagenomes</taxon>
    </lineage>
</organism>